<protein>
    <recommendedName>
        <fullName evidence="1">Zinc knuckle CX2CX4HX4C domain-containing protein</fullName>
    </recommendedName>
</protein>
<reference evidence="2" key="1">
    <citation type="submission" date="2014-07" db="EMBL/GenBank/DDBJ databases">
        <title>Identification of a novel salt tolerance gene in wild soybean by whole-genome sequencing.</title>
        <authorList>
            <person name="Lam H.-M."/>
            <person name="Qi X."/>
            <person name="Li M.-W."/>
            <person name="Liu X."/>
            <person name="Xie M."/>
            <person name="Ni M."/>
            <person name="Xu X."/>
        </authorList>
    </citation>
    <scope>NUCLEOTIDE SEQUENCE [LARGE SCALE GENOMIC DNA]</scope>
    <source>
        <tissue evidence="2">Root</tissue>
    </source>
</reference>
<dbReference type="Proteomes" id="UP000053555">
    <property type="component" value="Unassembled WGS sequence"/>
</dbReference>
<dbReference type="InterPro" id="IPR025836">
    <property type="entry name" value="Zn_knuckle_CX2CX4HX4C"/>
</dbReference>
<proteinExistence type="predicted"/>
<dbReference type="AlphaFoldDB" id="A0A0B2RMX5"/>
<dbReference type="EMBL" id="KN649736">
    <property type="protein sequence ID" value="KHN33187.1"/>
    <property type="molecule type" value="Genomic_DNA"/>
</dbReference>
<accession>A0A0B2RMX5</accession>
<gene>
    <name evidence="2" type="ORF">glysoja_037265</name>
</gene>
<evidence type="ECO:0000313" key="2">
    <source>
        <dbReference type="EMBL" id="KHN33187.1"/>
    </source>
</evidence>
<organism evidence="2">
    <name type="scientific">Glycine soja</name>
    <name type="common">Wild soybean</name>
    <dbReference type="NCBI Taxonomy" id="3848"/>
    <lineage>
        <taxon>Eukaryota</taxon>
        <taxon>Viridiplantae</taxon>
        <taxon>Streptophyta</taxon>
        <taxon>Embryophyta</taxon>
        <taxon>Tracheophyta</taxon>
        <taxon>Spermatophyta</taxon>
        <taxon>Magnoliopsida</taxon>
        <taxon>eudicotyledons</taxon>
        <taxon>Gunneridae</taxon>
        <taxon>Pentapetalae</taxon>
        <taxon>rosids</taxon>
        <taxon>fabids</taxon>
        <taxon>Fabales</taxon>
        <taxon>Fabaceae</taxon>
        <taxon>Papilionoideae</taxon>
        <taxon>50 kb inversion clade</taxon>
        <taxon>NPAAA clade</taxon>
        <taxon>indigoferoid/millettioid clade</taxon>
        <taxon>Phaseoleae</taxon>
        <taxon>Glycine</taxon>
        <taxon>Glycine subgen. Soja</taxon>
    </lineage>
</organism>
<name>A0A0B2RMX5_GLYSO</name>
<dbReference type="Pfam" id="PF14392">
    <property type="entry name" value="zf-CCHC_4"/>
    <property type="match status" value="1"/>
</dbReference>
<evidence type="ECO:0000259" key="1">
    <source>
        <dbReference type="Pfam" id="PF14392"/>
    </source>
</evidence>
<sequence length="129" mass="15020">MENLSLVDEEEGELVFHVEKEQERRVVFLTSKSVRVQMMKEHMASVWQLKKGVTIKELENERQPLAQNKKIKKPGEEWNMVHFKYEKLGQYCYLCRMLVHGEKLCDILFTTNGMSVVKGVGMGAESRQS</sequence>
<feature type="domain" description="Zinc knuckle CX2CX4HX4C" evidence="1">
    <location>
        <begin position="62"/>
        <end position="106"/>
    </location>
</feature>